<comment type="caution">
    <text evidence="14">The sequence shown here is derived from an EMBL/GenBank/DDBJ whole genome shotgun (WGS) entry which is preliminary data.</text>
</comment>
<dbReference type="PROSITE" id="PS50893">
    <property type="entry name" value="ABC_TRANSPORTER_2"/>
    <property type="match status" value="1"/>
</dbReference>
<dbReference type="InterPro" id="IPR036640">
    <property type="entry name" value="ABC1_TM_sf"/>
</dbReference>
<dbReference type="GO" id="GO:0005524">
    <property type="term" value="F:ATP binding"/>
    <property type="evidence" value="ECO:0007669"/>
    <property type="project" value="UniProtKB-KW"/>
</dbReference>
<dbReference type="GO" id="GO:0005886">
    <property type="term" value="C:plasma membrane"/>
    <property type="evidence" value="ECO:0007669"/>
    <property type="project" value="UniProtKB-SubCell"/>
</dbReference>
<evidence type="ECO:0000256" key="1">
    <source>
        <dbReference type="ARBA" id="ARBA00004651"/>
    </source>
</evidence>
<organism evidence="14 15">
    <name type="scientific">Nonomuraea muscovyensis</name>
    <dbReference type="NCBI Taxonomy" id="1124761"/>
    <lineage>
        <taxon>Bacteria</taxon>
        <taxon>Bacillati</taxon>
        <taxon>Actinomycetota</taxon>
        <taxon>Actinomycetes</taxon>
        <taxon>Streptosporangiales</taxon>
        <taxon>Streptosporangiaceae</taxon>
        <taxon>Nonomuraea</taxon>
    </lineage>
</organism>
<dbReference type="Gene3D" id="1.20.1560.10">
    <property type="entry name" value="ABC transporter type 1, transmembrane domain"/>
    <property type="match status" value="1"/>
</dbReference>
<evidence type="ECO:0000256" key="8">
    <source>
        <dbReference type="ARBA" id="ARBA00023136"/>
    </source>
</evidence>
<evidence type="ECO:0000256" key="9">
    <source>
        <dbReference type="ARBA" id="ARBA00061644"/>
    </source>
</evidence>
<feature type="compositionally biased region" description="Pro residues" evidence="10">
    <location>
        <begin position="1"/>
        <end position="11"/>
    </location>
</feature>
<keyword evidence="7 11" id="KW-1133">Transmembrane helix</keyword>
<dbReference type="Proteomes" id="UP000583800">
    <property type="component" value="Unassembled WGS sequence"/>
</dbReference>
<dbReference type="Pfam" id="PF00664">
    <property type="entry name" value="ABC_membrane"/>
    <property type="match status" value="1"/>
</dbReference>
<feature type="domain" description="ABC transporter" evidence="12">
    <location>
        <begin position="386"/>
        <end position="620"/>
    </location>
</feature>
<dbReference type="AlphaFoldDB" id="A0A7X0C8J3"/>
<protein>
    <submittedName>
        <fullName evidence="14">ABC-type multidrug transport system fused ATPase/permease subunit</fullName>
    </submittedName>
</protein>
<name>A0A7X0C8J3_9ACTN</name>
<dbReference type="PANTHER" id="PTHR43394:SF1">
    <property type="entry name" value="ATP-BINDING CASSETTE SUB-FAMILY B MEMBER 10, MITOCHONDRIAL"/>
    <property type="match status" value="1"/>
</dbReference>
<dbReference type="SUPFAM" id="SSF90123">
    <property type="entry name" value="ABC transporter transmembrane region"/>
    <property type="match status" value="1"/>
</dbReference>
<feature type="domain" description="ABC transmembrane type-1" evidence="13">
    <location>
        <begin position="66"/>
        <end position="352"/>
    </location>
</feature>
<keyword evidence="5" id="KW-0547">Nucleotide-binding</keyword>
<feature type="transmembrane region" description="Helical" evidence="11">
    <location>
        <begin position="106"/>
        <end position="123"/>
    </location>
</feature>
<dbReference type="GO" id="GO:0015421">
    <property type="term" value="F:ABC-type oligopeptide transporter activity"/>
    <property type="evidence" value="ECO:0007669"/>
    <property type="project" value="TreeGrafter"/>
</dbReference>
<dbReference type="InterPro" id="IPR003593">
    <property type="entry name" value="AAA+_ATPase"/>
</dbReference>
<dbReference type="CDD" id="cd18546">
    <property type="entry name" value="ABC_6TM_Rv0194_D2_like"/>
    <property type="match status" value="1"/>
</dbReference>
<comment type="subcellular location">
    <subcellularLocation>
        <location evidence="1">Cell membrane</location>
        <topology evidence="1">Multi-pass membrane protein</topology>
    </subcellularLocation>
</comment>
<evidence type="ECO:0000313" key="14">
    <source>
        <dbReference type="EMBL" id="MBB6349106.1"/>
    </source>
</evidence>
<dbReference type="InterPro" id="IPR003439">
    <property type="entry name" value="ABC_transporter-like_ATP-bd"/>
</dbReference>
<feature type="transmembrane region" description="Helical" evidence="11">
    <location>
        <begin position="64"/>
        <end position="86"/>
    </location>
</feature>
<keyword evidence="15" id="KW-1185">Reference proteome</keyword>
<comment type="similarity">
    <text evidence="9">Belongs to the ABC transporter superfamily. Lipid exporter (TC 3.A.1.106) family.</text>
</comment>
<evidence type="ECO:0000313" key="15">
    <source>
        <dbReference type="Proteomes" id="UP000583800"/>
    </source>
</evidence>
<dbReference type="PANTHER" id="PTHR43394">
    <property type="entry name" value="ATP-DEPENDENT PERMEASE MDL1, MITOCHONDRIAL"/>
    <property type="match status" value="1"/>
</dbReference>
<reference evidence="14 15" key="1">
    <citation type="submission" date="2020-08" db="EMBL/GenBank/DDBJ databases">
        <title>Sequencing the genomes of 1000 actinobacteria strains.</title>
        <authorList>
            <person name="Klenk H.-P."/>
        </authorList>
    </citation>
    <scope>NUCLEOTIDE SEQUENCE [LARGE SCALE GENOMIC DNA]</scope>
    <source>
        <strain evidence="14 15">DSM 45913</strain>
    </source>
</reference>
<feature type="transmembrane region" description="Helical" evidence="11">
    <location>
        <begin position="211"/>
        <end position="227"/>
    </location>
</feature>
<evidence type="ECO:0000256" key="7">
    <source>
        <dbReference type="ARBA" id="ARBA00022989"/>
    </source>
</evidence>
<keyword evidence="3" id="KW-1003">Cell membrane</keyword>
<sequence length="626" mass="68067">MSAPPAPPASPAPSASSASSAPSAADWRGVASEERDELPDKVSVLLRERSRRLLGDLLSPHRKAIAALTAIIVVSNAAGLAIPYLVKVGIDSGIPPMLRGTGPGTLLTVIGVILASAATQALTRQAFLKMSGRIGQSILLELRRRVFDHFQRLSLSFHEKYTSGRVISRLTSDIEAIAEMLQSGFDSLVTAVLTLFGTAVVLLVLDVHLGLVALLPLPILLLFTRWFRRQSAIVYRRTRETVALVIVHFVESMTGIRAVQAFRREPRNQEIFQRLDDDYRDANARSMKLIALFMPGVKLIGNMTVAAVLVYGGWLALHGEVTVGVLAAFLLYLRQFYEPMQEISQFYNTLQSAGAALEKLSGVLEEEPAVPEPREPRPLPEARGEVRFEGVRFAYVEEMPILPHLDLTVPAGQSVALVGATGAGKTTLAKLISRFYDPTAGRVLLDGVDLRELDEPTLRSAVVMVTQENFLFSGTVADNIRFGRPDATDRQVREAAMAIGAHDFVASLPDGYDTEVGNRGGRMSAGQRQLVAFARAFLADPAVLILDEATSSLDVPSERLVQRALRTILADRTALIIAHRLSTVEIADRVLVMDRGEIVEDGPPDRLIAASGRFAGLHQAWLDSLS</sequence>
<feature type="transmembrane region" description="Helical" evidence="11">
    <location>
        <begin position="188"/>
        <end position="205"/>
    </location>
</feature>
<dbReference type="PROSITE" id="PS50929">
    <property type="entry name" value="ABC_TM1F"/>
    <property type="match status" value="1"/>
</dbReference>
<dbReference type="RefSeq" id="WP_185086732.1">
    <property type="nucleotide sequence ID" value="NZ_JACHJB010000002.1"/>
</dbReference>
<dbReference type="Pfam" id="PF00005">
    <property type="entry name" value="ABC_tran"/>
    <property type="match status" value="1"/>
</dbReference>
<evidence type="ECO:0000259" key="12">
    <source>
        <dbReference type="PROSITE" id="PS50893"/>
    </source>
</evidence>
<dbReference type="PROSITE" id="PS00211">
    <property type="entry name" value="ABC_TRANSPORTER_1"/>
    <property type="match status" value="1"/>
</dbReference>
<evidence type="ECO:0000256" key="4">
    <source>
        <dbReference type="ARBA" id="ARBA00022692"/>
    </source>
</evidence>
<feature type="compositionally biased region" description="Low complexity" evidence="10">
    <location>
        <begin position="12"/>
        <end position="25"/>
    </location>
</feature>
<dbReference type="InterPro" id="IPR027417">
    <property type="entry name" value="P-loop_NTPase"/>
</dbReference>
<dbReference type="SMART" id="SM00382">
    <property type="entry name" value="AAA"/>
    <property type="match status" value="1"/>
</dbReference>
<dbReference type="Gene3D" id="3.40.50.300">
    <property type="entry name" value="P-loop containing nucleotide triphosphate hydrolases"/>
    <property type="match status" value="1"/>
</dbReference>
<evidence type="ECO:0000256" key="2">
    <source>
        <dbReference type="ARBA" id="ARBA00022448"/>
    </source>
</evidence>
<dbReference type="SUPFAM" id="SSF52540">
    <property type="entry name" value="P-loop containing nucleoside triphosphate hydrolases"/>
    <property type="match status" value="1"/>
</dbReference>
<dbReference type="FunFam" id="3.40.50.300:FF:000299">
    <property type="entry name" value="ABC transporter ATP-binding protein/permease"/>
    <property type="match status" value="1"/>
</dbReference>
<dbReference type="InterPro" id="IPR039421">
    <property type="entry name" value="Type_1_exporter"/>
</dbReference>
<dbReference type="InterPro" id="IPR017871">
    <property type="entry name" value="ABC_transporter-like_CS"/>
</dbReference>
<keyword evidence="4 11" id="KW-0812">Transmembrane</keyword>
<evidence type="ECO:0000256" key="10">
    <source>
        <dbReference type="SAM" id="MobiDB-lite"/>
    </source>
</evidence>
<accession>A0A7X0C8J3</accession>
<gene>
    <name evidence="14" type="ORF">FHU36_005651</name>
</gene>
<evidence type="ECO:0000259" key="13">
    <source>
        <dbReference type="PROSITE" id="PS50929"/>
    </source>
</evidence>
<feature type="transmembrane region" description="Helical" evidence="11">
    <location>
        <begin position="315"/>
        <end position="333"/>
    </location>
</feature>
<dbReference type="InterPro" id="IPR011527">
    <property type="entry name" value="ABC1_TM_dom"/>
</dbReference>
<evidence type="ECO:0000256" key="5">
    <source>
        <dbReference type="ARBA" id="ARBA00022741"/>
    </source>
</evidence>
<evidence type="ECO:0000256" key="11">
    <source>
        <dbReference type="SAM" id="Phobius"/>
    </source>
</evidence>
<feature type="transmembrane region" description="Helical" evidence="11">
    <location>
        <begin position="289"/>
        <end position="309"/>
    </location>
</feature>
<dbReference type="EMBL" id="JACHJB010000002">
    <property type="protein sequence ID" value="MBB6349106.1"/>
    <property type="molecule type" value="Genomic_DNA"/>
</dbReference>
<evidence type="ECO:0000256" key="3">
    <source>
        <dbReference type="ARBA" id="ARBA00022475"/>
    </source>
</evidence>
<feature type="region of interest" description="Disordered" evidence="10">
    <location>
        <begin position="1"/>
        <end position="35"/>
    </location>
</feature>
<evidence type="ECO:0000256" key="6">
    <source>
        <dbReference type="ARBA" id="ARBA00022840"/>
    </source>
</evidence>
<dbReference type="GO" id="GO:0016887">
    <property type="term" value="F:ATP hydrolysis activity"/>
    <property type="evidence" value="ECO:0007669"/>
    <property type="project" value="InterPro"/>
</dbReference>
<keyword evidence="2" id="KW-0813">Transport</keyword>
<keyword evidence="8 11" id="KW-0472">Membrane</keyword>
<keyword evidence="6" id="KW-0067">ATP-binding</keyword>
<proteinExistence type="inferred from homology"/>